<proteinExistence type="predicted"/>
<evidence type="ECO:0000313" key="8">
    <source>
        <dbReference type="EMBL" id="KII62103.1"/>
    </source>
</evidence>
<dbReference type="InterPro" id="IPR012677">
    <property type="entry name" value="Nucleotide-bd_a/b_plait_sf"/>
</dbReference>
<evidence type="ECO:0000259" key="6">
    <source>
        <dbReference type="Pfam" id="PF03828"/>
    </source>
</evidence>
<dbReference type="PANTHER" id="PTHR12271:SF127">
    <property type="entry name" value="SPECKLE TARGETED PIP5K1A-REGULATED POLY(A) POLYMERASE"/>
    <property type="match status" value="1"/>
</dbReference>
<dbReference type="InterPro" id="IPR035979">
    <property type="entry name" value="RBD_domain_sf"/>
</dbReference>
<evidence type="ECO:0000256" key="1">
    <source>
        <dbReference type="ARBA" id="ARBA00001936"/>
    </source>
</evidence>
<dbReference type="Pfam" id="PF22600">
    <property type="entry name" value="MTPAP-like_central"/>
    <property type="match status" value="1"/>
</dbReference>
<dbReference type="AlphaFoldDB" id="A0A0C2IA36"/>
<protein>
    <submittedName>
        <fullName evidence="8">Speckle targeted PIP5K1A-regulated poly(A) polymerase</fullName>
    </submittedName>
</protein>
<dbReference type="InterPro" id="IPR036236">
    <property type="entry name" value="Znf_C2H2_sf"/>
</dbReference>
<dbReference type="Gene3D" id="3.30.160.60">
    <property type="entry name" value="Classic Zinc Finger"/>
    <property type="match status" value="1"/>
</dbReference>
<dbReference type="InterPro" id="IPR002058">
    <property type="entry name" value="PAP_assoc"/>
</dbReference>
<dbReference type="PANTHER" id="PTHR12271">
    <property type="entry name" value="POLY A POLYMERASE CID PAP -RELATED"/>
    <property type="match status" value="1"/>
</dbReference>
<dbReference type="SUPFAM" id="SSF81301">
    <property type="entry name" value="Nucleotidyltransferase"/>
    <property type="match status" value="1"/>
</dbReference>
<evidence type="ECO:0000256" key="3">
    <source>
        <dbReference type="ARBA" id="ARBA00022679"/>
    </source>
</evidence>
<dbReference type="GO" id="GO:1990817">
    <property type="term" value="F:poly(A) RNA polymerase activity"/>
    <property type="evidence" value="ECO:0007669"/>
    <property type="project" value="TreeGrafter"/>
</dbReference>
<dbReference type="Gene3D" id="3.30.70.330">
    <property type="match status" value="1"/>
</dbReference>
<evidence type="ECO:0000256" key="5">
    <source>
        <dbReference type="ARBA" id="ARBA00022842"/>
    </source>
</evidence>
<dbReference type="OrthoDB" id="5990008at2759"/>
<dbReference type="CDD" id="cd05402">
    <property type="entry name" value="NT_PAP_TUTase"/>
    <property type="match status" value="1"/>
</dbReference>
<comment type="cofactor">
    <cofactor evidence="1">
        <name>Mn(2+)</name>
        <dbReference type="ChEBI" id="CHEBI:29035"/>
    </cofactor>
</comment>
<dbReference type="Gene3D" id="1.10.1410.10">
    <property type="match status" value="1"/>
</dbReference>
<comment type="cofactor">
    <cofactor evidence="2">
        <name>Mg(2+)</name>
        <dbReference type="ChEBI" id="CHEBI:18420"/>
    </cofactor>
</comment>
<evidence type="ECO:0000313" key="9">
    <source>
        <dbReference type="Proteomes" id="UP000031668"/>
    </source>
</evidence>
<dbReference type="Proteomes" id="UP000031668">
    <property type="component" value="Unassembled WGS sequence"/>
</dbReference>
<dbReference type="EMBL" id="JWZT01005111">
    <property type="protein sequence ID" value="KII62103.1"/>
    <property type="molecule type" value="Genomic_DNA"/>
</dbReference>
<evidence type="ECO:0000259" key="7">
    <source>
        <dbReference type="Pfam" id="PF22600"/>
    </source>
</evidence>
<dbReference type="InterPro" id="IPR054708">
    <property type="entry name" value="MTPAP-like_central"/>
</dbReference>
<sequence>MRLVFTQLLKAYKPTKQGFFGSCGNKFYKNTYMDPQDTTKRKNIEHILSNPVVFGESRSECLVCKTVFPSEKNSNNMETHMKGKRHLKNLQRLEALLKGRGHIIYMKPARLPIDELKKYFSQFGIVTECHVSKKHGEQTRIVFETEDSISKAFKNGNLHYVNGVRIKVFLEPRTPPTNPIKNTKSKLLTKNLLFNLQKQKDIFEEIRYLKNLLCFSPNDQKSISNFSEILSAIVTQTFPGSQLLSYGSSTLRSPLKNSDLDFTLLVENNWHPLSILRKIINYPPLRDISENRVVIPSKRYPLIKMWSRDLNMDIDVSLNNYLALRNNELIRSYLKLSDRICCREFSDLETMVFIIKLWRQQNMITGDPNIHINSYGWMLMIIYYLQRIKYFPSLQKPGSSEVRDGVRIDDQIDQCKIGAWDCNFIKNITIFKVPEEKLDLMQTIKNFFRFYSSEFDYSNHVVDIRHGGAQLVTRQSCIEELELHLNSETCDNSKIIKKFQNPFVIQDPFDLSHNIAKNLCRCCLEDVLSPMRKTLNRYESQNSEPENDAKVLRDSFFEILLPCESAVSKDRHSHQIGFKQTRRVTIESLIEQGFCSLFNLLFIKLSSSIKLRVNKTSSEPTPIIHAMLKERLFTKFDLEEFEEMIFEIITPDCSWLHRRAMKRHHEDEGKEAESTQCTEYQITFYYDILNHVLKVRFQPNQDTDIQTFNNLFSLIKKELKSAKSDILEVF</sequence>
<dbReference type="SUPFAM" id="SSF57667">
    <property type="entry name" value="beta-beta-alpha zinc fingers"/>
    <property type="match status" value="1"/>
</dbReference>
<reference evidence="8 9" key="1">
    <citation type="journal article" date="2014" name="Genome Biol. Evol.">
        <title>The genome of the myxosporean Thelohanellus kitauei shows adaptations to nutrient acquisition within its fish host.</title>
        <authorList>
            <person name="Yang Y."/>
            <person name="Xiong J."/>
            <person name="Zhou Z."/>
            <person name="Huo F."/>
            <person name="Miao W."/>
            <person name="Ran C."/>
            <person name="Liu Y."/>
            <person name="Zhang J."/>
            <person name="Feng J."/>
            <person name="Wang M."/>
            <person name="Wang M."/>
            <person name="Wang L."/>
            <person name="Yao B."/>
        </authorList>
    </citation>
    <scope>NUCLEOTIDE SEQUENCE [LARGE SCALE GENOMIC DNA]</scope>
    <source>
        <strain evidence="8">Wuqing</strain>
    </source>
</reference>
<feature type="domain" description="PAP-associated" evidence="6">
    <location>
        <begin position="446"/>
        <end position="513"/>
    </location>
</feature>
<dbReference type="GO" id="GO:0031123">
    <property type="term" value="P:RNA 3'-end processing"/>
    <property type="evidence" value="ECO:0007669"/>
    <property type="project" value="TreeGrafter"/>
</dbReference>
<feature type="domain" description="Poly(A) RNA polymerase mitochondrial-like central palm" evidence="7">
    <location>
        <begin position="211"/>
        <end position="334"/>
    </location>
</feature>
<comment type="caution">
    <text evidence="8">The sequence shown here is derived from an EMBL/GenBank/DDBJ whole genome shotgun (WGS) entry which is preliminary data.</text>
</comment>
<dbReference type="GO" id="GO:0003676">
    <property type="term" value="F:nucleic acid binding"/>
    <property type="evidence" value="ECO:0007669"/>
    <property type="project" value="InterPro"/>
</dbReference>
<keyword evidence="9" id="KW-1185">Reference proteome</keyword>
<keyword evidence="4" id="KW-0479">Metal-binding</keyword>
<dbReference type="InterPro" id="IPR043519">
    <property type="entry name" value="NT_sf"/>
</dbReference>
<dbReference type="SUPFAM" id="SSF81631">
    <property type="entry name" value="PAP/OAS1 substrate-binding domain"/>
    <property type="match status" value="1"/>
</dbReference>
<keyword evidence="5" id="KW-0460">Magnesium</keyword>
<accession>A0A0C2IA36</accession>
<evidence type="ECO:0000256" key="2">
    <source>
        <dbReference type="ARBA" id="ARBA00001946"/>
    </source>
</evidence>
<dbReference type="Gene3D" id="3.30.460.10">
    <property type="entry name" value="Beta Polymerase, domain 2"/>
    <property type="match status" value="1"/>
</dbReference>
<evidence type="ECO:0000256" key="4">
    <source>
        <dbReference type="ARBA" id="ARBA00022723"/>
    </source>
</evidence>
<keyword evidence="3" id="KW-0808">Transferase</keyword>
<dbReference type="CDD" id="cd00590">
    <property type="entry name" value="RRM_SF"/>
    <property type="match status" value="1"/>
</dbReference>
<dbReference type="Pfam" id="PF03828">
    <property type="entry name" value="PAP_assoc"/>
    <property type="match status" value="1"/>
</dbReference>
<dbReference type="SUPFAM" id="SSF54928">
    <property type="entry name" value="RNA-binding domain, RBD"/>
    <property type="match status" value="1"/>
</dbReference>
<name>A0A0C2IA36_THEKT</name>
<dbReference type="GO" id="GO:0046872">
    <property type="term" value="F:metal ion binding"/>
    <property type="evidence" value="ECO:0007669"/>
    <property type="project" value="UniProtKB-KW"/>
</dbReference>
<gene>
    <name evidence="8" type="ORF">RF11_05535</name>
</gene>
<organism evidence="8 9">
    <name type="scientific">Thelohanellus kitauei</name>
    <name type="common">Myxosporean</name>
    <dbReference type="NCBI Taxonomy" id="669202"/>
    <lineage>
        <taxon>Eukaryota</taxon>
        <taxon>Metazoa</taxon>
        <taxon>Cnidaria</taxon>
        <taxon>Myxozoa</taxon>
        <taxon>Myxosporea</taxon>
        <taxon>Bivalvulida</taxon>
        <taxon>Platysporina</taxon>
        <taxon>Myxobolidae</taxon>
        <taxon>Thelohanellus</taxon>
    </lineage>
</organism>